<dbReference type="PROSITE" id="PS50943">
    <property type="entry name" value="HTH_CROC1"/>
    <property type="match status" value="1"/>
</dbReference>
<evidence type="ECO:0000256" key="1">
    <source>
        <dbReference type="ARBA" id="ARBA00023125"/>
    </source>
</evidence>
<name>A0ABT0XPK0_9BACI</name>
<keyword evidence="1" id="KW-0238">DNA-binding</keyword>
<dbReference type="Proteomes" id="UP001203665">
    <property type="component" value="Unassembled WGS sequence"/>
</dbReference>
<sequence>MRKQKKLSQEGLTNKLGINRSTYARYEREQTQPDYDTLQKLADFFEVSTDYLLGRVDEPDSMISIAFEDGGEEPLSEDEKEHLEEMLKNFRETKKRWLKARGLPEED</sequence>
<feature type="domain" description="HTH cro/C1-type" evidence="2">
    <location>
        <begin position="1"/>
        <end position="52"/>
    </location>
</feature>
<dbReference type="InterPro" id="IPR001387">
    <property type="entry name" value="Cro/C1-type_HTH"/>
</dbReference>
<organism evidence="3 4">
    <name type="scientific">Alkalicoccobacillus plakortidis</name>
    <dbReference type="NCBI Taxonomy" id="444060"/>
    <lineage>
        <taxon>Bacteria</taxon>
        <taxon>Bacillati</taxon>
        <taxon>Bacillota</taxon>
        <taxon>Bacilli</taxon>
        <taxon>Bacillales</taxon>
        <taxon>Bacillaceae</taxon>
        <taxon>Alkalicoccobacillus</taxon>
    </lineage>
</organism>
<reference evidence="3" key="1">
    <citation type="submission" date="2022-06" db="EMBL/GenBank/DDBJ databases">
        <title>Alkalicoccobacillus porphyridii sp. nov., isolated from a marine red alga, Porphyridium purpureum and reclassification of Shouchella plakortidis and Shouchella gibsonii as Alkalicoccobacillus plakortidis comb. nov. and Alkalicoccobacillus gibsonii comb. nov.</title>
        <authorList>
            <person name="Kim K.H."/>
            <person name="Lee J.K."/>
            <person name="Han D.M."/>
            <person name="Baek J.H."/>
            <person name="Jeon C.O."/>
        </authorList>
    </citation>
    <scope>NUCLEOTIDE SEQUENCE</scope>
    <source>
        <strain evidence="3">DSM 19153</strain>
    </source>
</reference>
<evidence type="ECO:0000259" key="2">
    <source>
        <dbReference type="PROSITE" id="PS50943"/>
    </source>
</evidence>
<protein>
    <submittedName>
        <fullName evidence="3">Helix-turn-helix transcriptional regulator</fullName>
    </submittedName>
</protein>
<dbReference type="InterPro" id="IPR010982">
    <property type="entry name" value="Lambda_DNA-bd_dom_sf"/>
</dbReference>
<dbReference type="SMART" id="SM00530">
    <property type="entry name" value="HTH_XRE"/>
    <property type="match status" value="1"/>
</dbReference>
<dbReference type="CDD" id="cd00093">
    <property type="entry name" value="HTH_XRE"/>
    <property type="match status" value="1"/>
</dbReference>
<comment type="caution">
    <text evidence="3">The sequence shown here is derived from an EMBL/GenBank/DDBJ whole genome shotgun (WGS) entry which is preliminary data.</text>
</comment>
<dbReference type="EMBL" id="JAMQJY010000006">
    <property type="protein sequence ID" value="MCM2677737.1"/>
    <property type="molecule type" value="Genomic_DNA"/>
</dbReference>
<dbReference type="SUPFAM" id="SSF47413">
    <property type="entry name" value="lambda repressor-like DNA-binding domains"/>
    <property type="match status" value="1"/>
</dbReference>
<evidence type="ECO:0000313" key="4">
    <source>
        <dbReference type="Proteomes" id="UP001203665"/>
    </source>
</evidence>
<evidence type="ECO:0000313" key="3">
    <source>
        <dbReference type="EMBL" id="MCM2677737.1"/>
    </source>
</evidence>
<dbReference type="Pfam" id="PF01381">
    <property type="entry name" value="HTH_3"/>
    <property type="match status" value="1"/>
</dbReference>
<dbReference type="PANTHER" id="PTHR46558">
    <property type="entry name" value="TRACRIPTIONAL REGULATORY PROTEIN-RELATED-RELATED"/>
    <property type="match status" value="1"/>
</dbReference>
<keyword evidence="4" id="KW-1185">Reference proteome</keyword>
<gene>
    <name evidence="3" type="ORF">NDM98_21495</name>
</gene>
<dbReference type="Gene3D" id="1.10.260.40">
    <property type="entry name" value="lambda repressor-like DNA-binding domains"/>
    <property type="match status" value="1"/>
</dbReference>
<accession>A0ABT0XPK0</accession>
<dbReference type="PANTHER" id="PTHR46558:SF11">
    <property type="entry name" value="HTH-TYPE TRANSCRIPTIONAL REGULATOR XRE"/>
    <property type="match status" value="1"/>
</dbReference>
<proteinExistence type="predicted"/>